<dbReference type="Proteomes" id="UP000594014">
    <property type="component" value="Chromosome"/>
</dbReference>
<protein>
    <submittedName>
        <fullName evidence="1">Nitronate monooxygenase</fullName>
    </submittedName>
</protein>
<gene>
    <name evidence="1" type="ORF">FRZ06_13690</name>
</gene>
<proteinExistence type="predicted"/>
<sequence>MKLPSLVVGDLTIQKPIIQGGMGIGVSRSRLASAVANEGGIGVISGVVLGFLEPDFETNPMEANIRALRKEIRAARELSPNGVIGVNFLAAVNDYEELVKAAAEEGIDIIISGAGLPSKLPELVQGYNTKIAPMASSGRTAAVICKMWDKRYNRLPDMIVVEGPDAGGHLGFSMEELTSDNRPTLEGVLKEVLEEIRPFEEKYAKKIPVAAAGGIFTGADIARYIKLGASAVQISTRFITTDECDAHINFKNAIIHAEEGDIEIIKSPVGMPGRALKNQFSEKIKTTPLKIDHCSGCMKSCHAKEAKFCIVEALIRSVTGNVNDGLVFTGTNAYRVNEIMSVRNLMNELVNEAEKA</sequence>
<organism evidence="1 2">
    <name type="scientific">Anoxybacterium hadale</name>
    <dbReference type="NCBI Taxonomy" id="3408580"/>
    <lineage>
        <taxon>Bacteria</taxon>
        <taxon>Bacillati</taxon>
        <taxon>Bacillota</taxon>
        <taxon>Clostridia</taxon>
        <taxon>Peptostreptococcales</taxon>
        <taxon>Anaerovoracaceae</taxon>
        <taxon>Anoxybacterium</taxon>
    </lineage>
</organism>
<keyword evidence="2" id="KW-1185">Reference proteome</keyword>
<evidence type="ECO:0000313" key="2">
    <source>
        <dbReference type="Proteomes" id="UP000594014"/>
    </source>
</evidence>
<name>A0ACD1ADF1_9FIRM</name>
<keyword evidence="1" id="KW-0503">Monooxygenase</keyword>
<keyword evidence="1" id="KW-0560">Oxidoreductase</keyword>
<accession>A0ACD1ADF1</accession>
<reference evidence="1" key="1">
    <citation type="submission" date="2019-08" db="EMBL/GenBank/DDBJ databases">
        <title>Genome sequence of Clostridiales bacterium MT110.</title>
        <authorList>
            <person name="Cao J."/>
        </authorList>
    </citation>
    <scope>NUCLEOTIDE SEQUENCE</scope>
    <source>
        <strain evidence="1">MT110</strain>
    </source>
</reference>
<dbReference type="EMBL" id="CP042469">
    <property type="protein sequence ID" value="QOX64319.1"/>
    <property type="molecule type" value="Genomic_DNA"/>
</dbReference>
<evidence type="ECO:0000313" key="1">
    <source>
        <dbReference type="EMBL" id="QOX64319.1"/>
    </source>
</evidence>